<dbReference type="Pfam" id="PF14746">
    <property type="entry name" value="WASH-7_C"/>
    <property type="match status" value="1"/>
</dbReference>
<dbReference type="EMBL" id="HBUF01363532">
    <property type="protein sequence ID" value="CAG6722290.1"/>
    <property type="molecule type" value="Transcribed_RNA"/>
</dbReference>
<organism evidence="4">
    <name type="scientific">Cacopsylla melanoneura</name>
    <dbReference type="NCBI Taxonomy" id="428564"/>
    <lineage>
        <taxon>Eukaryota</taxon>
        <taxon>Metazoa</taxon>
        <taxon>Ecdysozoa</taxon>
        <taxon>Arthropoda</taxon>
        <taxon>Hexapoda</taxon>
        <taxon>Insecta</taxon>
        <taxon>Pterygota</taxon>
        <taxon>Neoptera</taxon>
        <taxon>Paraneoptera</taxon>
        <taxon>Hemiptera</taxon>
        <taxon>Sternorrhyncha</taxon>
        <taxon>Psylloidea</taxon>
        <taxon>Psyllidae</taxon>
        <taxon>Psyllinae</taxon>
        <taxon>Cacopsylla</taxon>
    </lineage>
</organism>
<feature type="domain" description="WASH complex subunit 7 C-terminal" evidence="3">
    <location>
        <begin position="942"/>
        <end position="1113"/>
    </location>
</feature>
<dbReference type="GO" id="GO:0007032">
    <property type="term" value="P:endosome organization"/>
    <property type="evidence" value="ECO:0007669"/>
    <property type="project" value="TreeGrafter"/>
</dbReference>
<proteinExistence type="predicted"/>
<dbReference type="Pfam" id="PF14744">
    <property type="entry name" value="WASH-7_mid"/>
    <property type="match status" value="1"/>
</dbReference>
<dbReference type="Pfam" id="PF14745">
    <property type="entry name" value="WASH-4_N"/>
    <property type="match status" value="1"/>
</dbReference>
<dbReference type="InterPro" id="IPR028282">
    <property type="entry name" value="WASH-7_central"/>
</dbReference>
<dbReference type="GO" id="GO:0071203">
    <property type="term" value="C:WASH complex"/>
    <property type="evidence" value="ECO:0007669"/>
    <property type="project" value="InterPro"/>
</dbReference>
<feature type="domain" description="WASH complex subunit 4 N-terminal" evidence="2">
    <location>
        <begin position="26"/>
        <end position="585"/>
    </location>
</feature>
<dbReference type="GO" id="GO:0005768">
    <property type="term" value="C:endosome"/>
    <property type="evidence" value="ECO:0007669"/>
    <property type="project" value="TreeGrafter"/>
</dbReference>
<dbReference type="GO" id="GO:0016197">
    <property type="term" value="P:endosomal transport"/>
    <property type="evidence" value="ECO:0007669"/>
    <property type="project" value="TreeGrafter"/>
</dbReference>
<dbReference type="InterPro" id="IPR027307">
    <property type="entry name" value="WASH7"/>
</dbReference>
<feature type="domain" description="WASH complex subunit 7 central" evidence="1">
    <location>
        <begin position="586"/>
        <end position="918"/>
    </location>
</feature>
<accession>A0A8D8VB21</accession>
<reference evidence="4" key="1">
    <citation type="submission" date="2021-05" db="EMBL/GenBank/DDBJ databases">
        <authorList>
            <person name="Alioto T."/>
            <person name="Alioto T."/>
            <person name="Gomez Garrido J."/>
        </authorList>
    </citation>
    <scope>NUCLEOTIDE SEQUENCE</scope>
</reference>
<sequence>MWESEDKSLQDSTNIILGENQLQKYGKFLFSYTSKLNQLEDTHFEYHDVRNSPVRIKLIYHDENMNAEDQKENILNLVNTDNVIYNKIIIIFTHLNKEINFIVNELKSKYYNLLLYYGEQDSNESIAPETQIGNILSQIQDLLNLVKYAYKIFNETLKQLNSIYYFQWNNKVVGDNNICLYDVFLSLSELLMSFATLDEIVANQALFNEHWNVYKQAVICQIQTNSLGLDMKKLKILHKMMNDIEKVLLSGNLFNNAMQTKFNELKTNHKLSTSILNYIKLNMIKFENKQLSDLTYHKCLHFVKVCMLYVFHINTYGMNDKKLFIKAWECFKKFTSVTIYCNIVWFPDVFFEQHVTINIANIIDKRNVNAIRSIRDSYILQAHENIFKEVNIYNIYILTWIIKFDQLIKKDISYMRMNEIKQIVNILHDGIILSGKIKRILINITNLYYTLNKPIVKNNVIFICKLAESLKLMEQSFEENFVHICKIFNKIISFQQYQCLSLLGNIKKNINTNKNVELLTSLVLVEKLLKGSCSHDKLLIIKHSFAFMNKILLKEDEFNNLNKCVSQLSLSYNLENIMADNCNLSFLYFHKNLINIYIRNNGCHNLNIRYISNIMNDVCDVNTKEKDVFLNEIHTHIIEPLCTSIETNLRLHSHLHLQVEKLTLDKVENNLNRIFLQNPELFLVLNEYLDIKYKIENYLDKTFYDLTTIALHNYKTYNEMRNIAKYKFELNVIENNLPSKTLDNGIDILFLIRNINSFINNYNYNINNQVFIENKSNNKFLNTITISHIANNIRIYGIGIINTLINYIYQYLCKKLNTLIKYLYNENIKSKLIKEIKFYRENKLKLGQKYPFDRAEKLLKALKSIQEDPDPTDAELGHLNYAERFRVVITQVGNAIGLIRMIRSGSLHYCANSVQFVPPQSPPTCSDAEEDEDPSLSANTRHCLDTFDTVLKKSIHNLHESTDYFKLIINVFKPLLANTSIKHAYIVIPALIYHYVQYIIKIKEKVNKIKTSNFAIGAQEILNFTDDGFILGLSYLIKIFNINALYNSLDFYASIGEKYKIHQDGGAAGGAGSGGGKSVVVNNVDSLTQKTSQVYLNEFLLFYYNLNSVHVFFDQY</sequence>
<evidence type="ECO:0000259" key="1">
    <source>
        <dbReference type="Pfam" id="PF14744"/>
    </source>
</evidence>
<evidence type="ECO:0000259" key="2">
    <source>
        <dbReference type="Pfam" id="PF14745"/>
    </source>
</evidence>
<dbReference type="PANTHER" id="PTHR31409">
    <property type="entry name" value="WASH COMPLEX SUBUNIT 4"/>
    <property type="match status" value="1"/>
</dbReference>
<name>A0A8D8VB21_9HEMI</name>
<dbReference type="AlphaFoldDB" id="A0A8D8VB21"/>
<dbReference type="InterPro" id="IPR028283">
    <property type="entry name" value="WASH-7_C"/>
</dbReference>
<protein>
    <submittedName>
        <fullName evidence="4">WASH complex subunit 7</fullName>
    </submittedName>
</protein>
<evidence type="ECO:0000313" key="4">
    <source>
        <dbReference type="EMBL" id="CAG6722290.1"/>
    </source>
</evidence>
<dbReference type="InterPro" id="IPR028191">
    <property type="entry name" value="WASH-4_N"/>
</dbReference>
<evidence type="ECO:0000259" key="3">
    <source>
        <dbReference type="Pfam" id="PF14746"/>
    </source>
</evidence>
<dbReference type="PANTHER" id="PTHR31409:SF0">
    <property type="entry name" value="WASH COMPLEX SUBUNIT 4"/>
    <property type="match status" value="1"/>
</dbReference>